<feature type="transmembrane region" description="Helical" evidence="6">
    <location>
        <begin position="146"/>
        <end position="165"/>
    </location>
</feature>
<evidence type="ECO:0000256" key="6">
    <source>
        <dbReference type="SAM" id="Phobius"/>
    </source>
</evidence>
<evidence type="ECO:0000313" key="10">
    <source>
        <dbReference type="Proteomes" id="UP000266391"/>
    </source>
</evidence>
<sequence length="430" mass="47339">MKQKLTKLEKYWVLYDVGNSAFTLLVSTIIPIYFKNMAQNMGVSASDSTAYLSYAISISTIIVAILGPILGAVADNKNHKKPLFTFFMMIGVLGCAALSIPKTWLMFLIIFVIAKVGFSGSLIFYDSMMVDVTTDERMDEVSSHGYAWGYIGSCVPFVISLLLVLGGDKVGISTPAAMTAAFFLNAAWWGLVTIPLLKNYEQKYYVENQGSMVKESFARLGRSVAELKDNKKVALFLLAFFFYIDGVYTIIEMATSYGKDVGISDANLLLALLLTQVVAFPCAILFGKMTQKFETGKLISVCIIAYFAVAVYALQLDAAWKFWMMATFVGVFQGAIQALSRSYYAKIIPKEKSSEYFGIFDIFGKGASFMGTMLMGISTQIFDTSKAGVVVIAAMFVVGFVFFQVQRRTETQDSGTISSFAGSQKQLENI</sequence>
<keyword evidence="4 6" id="KW-1133">Transmembrane helix</keyword>
<dbReference type="GO" id="GO:0022857">
    <property type="term" value="F:transmembrane transporter activity"/>
    <property type="evidence" value="ECO:0007669"/>
    <property type="project" value="InterPro"/>
</dbReference>
<feature type="transmembrane region" description="Helical" evidence="6">
    <location>
        <begin position="54"/>
        <end position="74"/>
    </location>
</feature>
<proteinExistence type="predicted"/>
<dbReference type="PANTHER" id="PTHR23519:SF1">
    <property type="entry name" value="AUTOPHAGY-RELATED PROTEIN 22"/>
    <property type="match status" value="1"/>
</dbReference>
<evidence type="ECO:0000256" key="1">
    <source>
        <dbReference type="ARBA" id="ARBA00004651"/>
    </source>
</evidence>
<reference evidence="10 11" key="1">
    <citation type="submission" date="2018-08" db="EMBL/GenBank/DDBJ databases">
        <title>A genome reference for cultivated species of the human gut microbiota.</title>
        <authorList>
            <person name="Zou Y."/>
            <person name="Xue W."/>
            <person name="Luo G."/>
        </authorList>
    </citation>
    <scope>NUCLEOTIDE SEQUENCE [LARGE SCALE GENOMIC DNA]</scope>
    <source>
        <strain evidence="9 11">AM27-11</strain>
        <strain evidence="8 10">AM32-8LB</strain>
    </source>
</reference>
<dbReference type="InterPro" id="IPR020846">
    <property type="entry name" value="MFS_dom"/>
</dbReference>
<feature type="transmembrane region" description="Helical" evidence="6">
    <location>
        <begin position="298"/>
        <end position="316"/>
    </location>
</feature>
<dbReference type="Pfam" id="PF11700">
    <property type="entry name" value="ATG22"/>
    <property type="match status" value="2"/>
</dbReference>
<feature type="transmembrane region" description="Helical" evidence="6">
    <location>
        <begin position="356"/>
        <end position="381"/>
    </location>
</feature>
<dbReference type="SUPFAM" id="SSF103473">
    <property type="entry name" value="MFS general substrate transporter"/>
    <property type="match status" value="1"/>
</dbReference>
<dbReference type="PANTHER" id="PTHR23519">
    <property type="entry name" value="AUTOPHAGY-RELATED PROTEIN 22"/>
    <property type="match status" value="1"/>
</dbReference>
<keyword evidence="2" id="KW-0813">Transport</keyword>
<feature type="transmembrane region" description="Helical" evidence="6">
    <location>
        <begin position="387"/>
        <end position="405"/>
    </location>
</feature>
<dbReference type="InterPro" id="IPR024671">
    <property type="entry name" value="Atg22-like"/>
</dbReference>
<feature type="transmembrane region" description="Helical" evidence="6">
    <location>
        <begin position="177"/>
        <end position="197"/>
    </location>
</feature>
<accession>A0A396AIM9</accession>
<feature type="transmembrane region" description="Helical" evidence="6">
    <location>
        <begin position="106"/>
        <end position="125"/>
    </location>
</feature>
<dbReference type="EMBL" id="QSKW01000014">
    <property type="protein sequence ID" value="RHE97082.1"/>
    <property type="molecule type" value="Genomic_DNA"/>
</dbReference>
<keyword evidence="5 6" id="KW-0472">Membrane</keyword>
<dbReference type="EMBL" id="QSIQ01000011">
    <property type="protein sequence ID" value="RHD03544.1"/>
    <property type="molecule type" value="Genomic_DNA"/>
</dbReference>
<dbReference type="AlphaFoldDB" id="A0A396AIM9"/>
<evidence type="ECO:0000256" key="2">
    <source>
        <dbReference type="ARBA" id="ARBA00022448"/>
    </source>
</evidence>
<feature type="transmembrane region" description="Helical" evidence="6">
    <location>
        <begin position="322"/>
        <end position="344"/>
    </location>
</feature>
<dbReference type="Proteomes" id="UP000286271">
    <property type="component" value="Unassembled WGS sequence"/>
</dbReference>
<feature type="transmembrane region" description="Helical" evidence="6">
    <location>
        <begin position="12"/>
        <end position="34"/>
    </location>
</feature>
<evidence type="ECO:0000313" key="11">
    <source>
        <dbReference type="Proteomes" id="UP000286271"/>
    </source>
</evidence>
<gene>
    <name evidence="9" type="ORF">DW707_09805</name>
    <name evidence="8" type="ORF">DW813_08765</name>
</gene>
<comment type="subcellular location">
    <subcellularLocation>
        <location evidence="1">Cell membrane</location>
        <topology evidence="1">Multi-pass membrane protein</topology>
    </subcellularLocation>
</comment>
<feature type="transmembrane region" description="Helical" evidence="6">
    <location>
        <begin position="233"/>
        <end position="251"/>
    </location>
</feature>
<evidence type="ECO:0000256" key="5">
    <source>
        <dbReference type="ARBA" id="ARBA00023136"/>
    </source>
</evidence>
<keyword evidence="3 6" id="KW-0812">Transmembrane</keyword>
<protein>
    <submittedName>
        <fullName evidence="8">MFS transporter</fullName>
    </submittedName>
</protein>
<evidence type="ECO:0000313" key="8">
    <source>
        <dbReference type="EMBL" id="RHD03544.1"/>
    </source>
</evidence>
<comment type="caution">
    <text evidence="8">The sequence shown here is derived from an EMBL/GenBank/DDBJ whole genome shotgun (WGS) entry which is preliminary data.</text>
</comment>
<dbReference type="InterPro" id="IPR036259">
    <property type="entry name" value="MFS_trans_sf"/>
</dbReference>
<evidence type="ECO:0000256" key="3">
    <source>
        <dbReference type="ARBA" id="ARBA00022692"/>
    </source>
</evidence>
<dbReference type="RefSeq" id="WP_118092939.1">
    <property type="nucleotide sequence ID" value="NZ_QRVS01000042.1"/>
</dbReference>
<feature type="transmembrane region" description="Helical" evidence="6">
    <location>
        <begin position="266"/>
        <end position="286"/>
    </location>
</feature>
<dbReference type="InterPro" id="IPR050495">
    <property type="entry name" value="ATG22/LtaA_families"/>
</dbReference>
<organism evidence="8 10">
    <name type="scientific">Roseburia inulinivorans</name>
    <dbReference type="NCBI Taxonomy" id="360807"/>
    <lineage>
        <taxon>Bacteria</taxon>
        <taxon>Bacillati</taxon>
        <taxon>Bacillota</taxon>
        <taxon>Clostridia</taxon>
        <taxon>Lachnospirales</taxon>
        <taxon>Lachnospiraceae</taxon>
        <taxon>Roseburia</taxon>
    </lineage>
</organism>
<evidence type="ECO:0000313" key="9">
    <source>
        <dbReference type="EMBL" id="RHE97082.1"/>
    </source>
</evidence>
<dbReference type="PROSITE" id="PS50850">
    <property type="entry name" value="MFS"/>
    <property type="match status" value="1"/>
</dbReference>
<dbReference type="Proteomes" id="UP000266391">
    <property type="component" value="Unassembled WGS sequence"/>
</dbReference>
<name>A0A396AIM9_9FIRM</name>
<feature type="domain" description="Major facilitator superfamily (MFS) profile" evidence="7">
    <location>
        <begin position="11"/>
        <end position="411"/>
    </location>
</feature>
<evidence type="ECO:0000256" key="4">
    <source>
        <dbReference type="ARBA" id="ARBA00022989"/>
    </source>
</evidence>
<dbReference type="Gene3D" id="1.20.1250.20">
    <property type="entry name" value="MFS general substrate transporter like domains"/>
    <property type="match status" value="1"/>
</dbReference>
<dbReference type="GO" id="GO:0005886">
    <property type="term" value="C:plasma membrane"/>
    <property type="evidence" value="ECO:0007669"/>
    <property type="project" value="UniProtKB-SubCell"/>
</dbReference>
<evidence type="ECO:0000259" key="7">
    <source>
        <dbReference type="PROSITE" id="PS50850"/>
    </source>
</evidence>
<feature type="transmembrane region" description="Helical" evidence="6">
    <location>
        <begin position="83"/>
        <end position="100"/>
    </location>
</feature>